<accession>A0ABU1KW86</accession>
<reference evidence="2 3" key="1">
    <citation type="submission" date="2023-07" db="EMBL/GenBank/DDBJ databases">
        <title>Sorghum-associated microbial communities from plants grown in Nebraska, USA.</title>
        <authorList>
            <person name="Schachtman D."/>
        </authorList>
    </citation>
    <scope>NUCLEOTIDE SEQUENCE [LARGE SCALE GENOMIC DNA]</scope>
    <source>
        <strain evidence="2 3">DS1039</strain>
    </source>
</reference>
<protein>
    <recommendedName>
        <fullName evidence="1">DUF4123 domain-containing protein</fullName>
    </recommendedName>
</protein>
<evidence type="ECO:0000259" key="1">
    <source>
        <dbReference type="Pfam" id="PF13503"/>
    </source>
</evidence>
<evidence type="ECO:0000313" key="2">
    <source>
        <dbReference type="EMBL" id="MDR6375204.1"/>
    </source>
</evidence>
<feature type="domain" description="DUF4123" evidence="1">
    <location>
        <begin position="33"/>
        <end position="126"/>
    </location>
</feature>
<dbReference type="EMBL" id="JAVDQN010000001">
    <property type="protein sequence ID" value="MDR6375204.1"/>
    <property type="molecule type" value="Genomic_DNA"/>
</dbReference>
<dbReference type="Proteomes" id="UP001185254">
    <property type="component" value="Unassembled WGS sequence"/>
</dbReference>
<gene>
    <name evidence="2" type="ORF">J2776_001880</name>
</gene>
<dbReference type="RefSeq" id="WP_310065961.1">
    <property type="nucleotide sequence ID" value="NZ_JAVDQN010000001.1"/>
</dbReference>
<dbReference type="Pfam" id="PF13503">
    <property type="entry name" value="DUF4123"/>
    <property type="match status" value="1"/>
</dbReference>
<name>A0ABU1KW86_9BURK</name>
<evidence type="ECO:0000313" key="3">
    <source>
        <dbReference type="Proteomes" id="UP001185254"/>
    </source>
</evidence>
<dbReference type="InterPro" id="IPR025391">
    <property type="entry name" value="DUF4123"/>
</dbReference>
<sequence length="271" mass="30783">MSISTYVIVEPSNGEFDIQPAPNPYEIGELVPTARPELEGVAPILYRLEHPDRQLARVKELAEYHRREGRPPLVCCIIETPADTDTIRHHLADSLVLDKPESGTTVFRYYDPRVFAHLRWILDMQQFLALTGPTTHWTYLSSAGNWVEMPLEGLPGSRVEVTEEQFGQLGRLAFVRHALEPLTAKNISIPEDLPRRLDTQLVKAERYGLPDEDRVPFALHGVFVSPNFDQHPQVKSVLAGIGQTPYTEAVADWTDDDWSRIARESALYQYQ</sequence>
<keyword evidence="3" id="KW-1185">Reference proteome</keyword>
<proteinExistence type="predicted"/>
<comment type="caution">
    <text evidence="2">The sequence shown here is derived from an EMBL/GenBank/DDBJ whole genome shotgun (WGS) entry which is preliminary data.</text>
</comment>
<organism evidence="2 3">
    <name type="scientific">Paraburkholderia caledonica</name>
    <dbReference type="NCBI Taxonomy" id="134536"/>
    <lineage>
        <taxon>Bacteria</taxon>
        <taxon>Pseudomonadati</taxon>
        <taxon>Pseudomonadota</taxon>
        <taxon>Betaproteobacteria</taxon>
        <taxon>Burkholderiales</taxon>
        <taxon>Burkholderiaceae</taxon>
        <taxon>Paraburkholderia</taxon>
    </lineage>
</organism>